<evidence type="ECO:0000256" key="2">
    <source>
        <dbReference type="ARBA" id="ARBA00005638"/>
    </source>
</evidence>
<comment type="cofactor">
    <cofactor evidence="6">
        <name>dipyrromethane</name>
        <dbReference type="ChEBI" id="CHEBI:60342"/>
    </cofactor>
    <text evidence="6">Binds 1 dipyrromethane group covalently.</text>
</comment>
<evidence type="ECO:0000256" key="5">
    <source>
        <dbReference type="ARBA" id="ARBA00048169"/>
    </source>
</evidence>
<comment type="caution">
    <text evidence="9">The sequence shown here is derived from an EMBL/GenBank/DDBJ whole genome shotgun (WGS) entry which is preliminary data.</text>
</comment>
<dbReference type="PIRSF" id="PIRSF001438">
    <property type="entry name" value="4pyrrol_synth_OHMeBilane_synth"/>
    <property type="match status" value="1"/>
</dbReference>
<dbReference type="InterPro" id="IPR000860">
    <property type="entry name" value="HemC"/>
</dbReference>
<dbReference type="Proteomes" id="UP000599437">
    <property type="component" value="Unassembled WGS sequence"/>
</dbReference>
<keyword evidence="10" id="KW-1185">Reference proteome</keyword>
<feature type="modified residue" description="S-(dipyrrolylmethanemethyl)cysteine" evidence="6">
    <location>
        <position position="243"/>
    </location>
</feature>
<dbReference type="SUPFAM" id="SSF53850">
    <property type="entry name" value="Periplasmic binding protein-like II"/>
    <property type="match status" value="1"/>
</dbReference>
<dbReference type="PRINTS" id="PR00151">
    <property type="entry name" value="PORPHBDMNASE"/>
</dbReference>
<keyword evidence="3 6" id="KW-0808">Transferase</keyword>
<organism evidence="9 10">
    <name type="scientific">Streptomyces chryseus</name>
    <dbReference type="NCBI Taxonomy" id="68186"/>
    <lineage>
        <taxon>Bacteria</taxon>
        <taxon>Bacillati</taxon>
        <taxon>Actinomycetota</taxon>
        <taxon>Actinomycetes</taxon>
        <taxon>Kitasatosporales</taxon>
        <taxon>Streptomycetaceae</taxon>
        <taxon>Streptomyces</taxon>
    </lineage>
</organism>
<name>A0ABQ3DIB5_9ACTN</name>
<dbReference type="InterPro" id="IPR036803">
    <property type="entry name" value="Porphobilinogen_deaminase_C_sf"/>
</dbReference>
<evidence type="ECO:0000259" key="7">
    <source>
        <dbReference type="Pfam" id="PF01379"/>
    </source>
</evidence>
<dbReference type="InterPro" id="IPR022419">
    <property type="entry name" value="Porphobilin_deaminase_cofac_BS"/>
</dbReference>
<dbReference type="NCBIfam" id="TIGR00212">
    <property type="entry name" value="hemC"/>
    <property type="match status" value="1"/>
</dbReference>
<feature type="domain" description="Porphobilinogen deaminase C-terminal" evidence="8">
    <location>
        <begin position="228"/>
        <end position="297"/>
    </location>
</feature>
<evidence type="ECO:0000256" key="4">
    <source>
        <dbReference type="ARBA" id="ARBA00023244"/>
    </source>
</evidence>
<comment type="catalytic activity">
    <reaction evidence="5 6">
        <text>4 porphobilinogen + H2O = hydroxymethylbilane + 4 NH4(+)</text>
        <dbReference type="Rhea" id="RHEA:13185"/>
        <dbReference type="ChEBI" id="CHEBI:15377"/>
        <dbReference type="ChEBI" id="CHEBI:28938"/>
        <dbReference type="ChEBI" id="CHEBI:57845"/>
        <dbReference type="ChEBI" id="CHEBI:58126"/>
        <dbReference type="EC" id="2.5.1.61"/>
    </reaction>
</comment>
<comment type="miscellaneous">
    <text evidence="6">The porphobilinogen subunits are added to the dipyrromethane group.</text>
</comment>
<protein>
    <recommendedName>
        <fullName evidence="6">Porphobilinogen deaminase</fullName>
        <shortName evidence="6">PBG</shortName>
        <ecNumber evidence="6">2.5.1.61</ecNumber>
    </recommendedName>
    <alternativeName>
        <fullName evidence="6">Hydroxymethylbilane synthase</fullName>
        <shortName evidence="6">HMBS</shortName>
    </alternativeName>
    <alternativeName>
        <fullName evidence="6">Pre-uroporphyrinogen synthase</fullName>
    </alternativeName>
</protein>
<comment type="subunit">
    <text evidence="6">Monomer.</text>
</comment>
<dbReference type="EMBL" id="BMVO01000003">
    <property type="protein sequence ID" value="GHA94761.1"/>
    <property type="molecule type" value="Genomic_DNA"/>
</dbReference>
<dbReference type="Pfam" id="PF03900">
    <property type="entry name" value="Porphobil_deamC"/>
    <property type="match status" value="1"/>
</dbReference>
<dbReference type="SUPFAM" id="SSF54782">
    <property type="entry name" value="Porphobilinogen deaminase (hydroxymethylbilane synthase), C-terminal domain"/>
    <property type="match status" value="1"/>
</dbReference>
<evidence type="ECO:0000313" key="9">
    <source>
        <dbReference type="EMBL" id="GHA94761.1"/>
    </source>
</evidence>
<dbReference type="RefSeq" id="WP_138894651.1">
    <property type="nucleotide sequence ID" value="NZ_BMVO01000003.1"/>
</dbReference>
<evidence type="ECO:0000259" key="8">
    <source>
        <dbReference type="Pfam" id="PF03900"/>
    </source>
</evidence>
<feature type="domain" description="Porphobilinogen deaminase N-terminal" evidence="7">
    <location>
        <begin position="6"/>
        <end position="214"/>
    </location>
</feature>
<dbReference type="Gene3D" id="3.30.160.40">
    <property type="entry name" value="Porphobilinogen deaminase, C-terminal domain"/>
    <property type="match status" value="1"/>
</dbReference>
<dbReference type="Gene3D" id="3.40.190.10">
    <property type="entry name" value="Periplasmic binding protein-like II"/>
    <property type="match status" value="2"/>
</dbReference>
<evidence type="ECO:0000256" key="1">
    <source>
        <dbReference type="ARBA" id="ARBA00002869"/>
    </source>
</evidence>
<comment type="function">
    <text evidence="1 6">Tetrapolymerization of the monopyrrole PBG into the hydroxymethylbilane pre-uroporphyrinogen in several discrete steps.</text>
</comment>
<evidence type="ECO:0000256" key="6">
    <source>
        <dbReference type="HAMAP-Rule" id="MF_00260"/>
    </source>
</evidence>
<comment type="similarity">
    <text evidence="2 6">Belongs to the HMBS family.</text>
</comment>
<proteinExistence type="inferred from homology"/>
<dbReference type="HAMAP" id="MF_00260">
    <property type="entry name" value="Porphobil_deam"/>
    <property type="match status" value="1"/>
</dbReference>
<dbReference type="EC" id="2.5.1.61" evidence="6"/>
<reference evidence="10" key="1">
    <citation type="journal article" date="2019" name="Int. J. Syst. Evol. Microbiol.">
        <title>The Global Catalogue of Microorganisms (GCM) 10K type strain sequencing project: providing services to taxonomists for standard genome sequencing and annotation.</title>
        <authorList>
            <consortium name="The Broad Institute Genomics Platform"/>
            <consortium name="The Broad Institute Genome Sequencing Center for Infectious Disease"/>
            <person name="Wu L."/>
            <person name="Ma J."/>
        </authorList>
    </citation>
    <scope>NUCLEOTIDE SEQUENCE [LARGE SCALE GENOMIC DNA]</scope>
    <source>
        <strain evidence="10">JCM 4737</strain>
    </source>
</reference>
<gene>
    <name evidence="9" type="primary">hemC2</name>
    <name evidence="6" type="synonym">hemC</name>
    <name evidence="9" type="ORF">GCM10010346_16970</name>
</gene>
<evidence type="ECO:0000256" key="3">
    <source>
        <dbReference type="ARBA" id="ARBA00022679"/>
    </source>
</evidence>
<keyword evidence="4 6" id="KW-0627">Porphyrin biosynthesis</keyword>
<evidence type="ECO:0000313" key="10">
    <source>
        <dbReference type="Proteomes" id="UP000599437"/>
    </source>
</evidence>
<accession>A0ABQ3DIB5</accession>
<dbReference type="InterPro" id="IPR022418">
    <property type="entry name" value="Porphobilinogen_deaminase_C"/>
</dbReference>
<dbReference type="Pfam" id="PF01379">
    <property type="entry name" value="Porphobil_deam"/>
    <property type="match status" value="1"/>
</dbReference>
<dbReference type="PANTHER" id="PTHR11557:SF0">
    <property type="entry name" value="PORPHOBILINOGEN DEAMINASE"/>
    <property type="match status" value="1"/>
</dbReference>
<sequence>MPSDLIRIVSRDSPMALAQVERVRAELAALHPEVETTVLPVKTTGDKWMGDLAQVEGKGAFTKEVDAALISGDADLAVHCVKDVPADRPLPAGTVFAAFLKRDDIRDALIHPGGLALNELPPGTRIGTSSVRRIAQLAASHPHLECVPMRGNANRRLEKLEAGEADALLLAVAGLERIGRTDVITEILSAETMMPPIGAGVLALQCREGDTELIDLISGLGDRDAYRETQAERMFLHVLQGHCNSPIAGYARVEGNGELSLRACVFSPDGKTVLNAHEWAGRLDPATLGTSVAVALLRQGARDVIDSIAH</sequence>
<dbReference type="InterPro" id="IPR022417">
    <property type="entry name" value="Porphobilin_deaminase_N"/>
</dbReference>
<dbReference type="PROSITE" id="PS00533">
    <property type="entry name" value="PORPHOBILINOGEN_DEAM"/>
    <property type="match status" value="1"/>
</dbReference>
<dbReference type="PANTHER" id="PTHR11557">
    <property type="entry name" value="PORPHOBILINOGEN DEAMINASE"/>
    <property type="match status" value="1"/>
</dbReference>